<dbReference type="EMBL" id="JACHOO010000003">
    <property type="protein sequence ID" value="MBB5753021.1"/>
    <property type="molecule type" value="Genomic_DNA"/>
</dbReference>
<feature type="binding site" evidence="10">
    <location>
        <position position="166"/>
    </location>
    <ligand>
        <name>UDP-N-acetyl-alpha-D-glucosamine</name>
        <dbReference type="ChEBI" id="CHEBI:57705"/>
    </ligand>
</feature>
<evidence type="ECO:0000313" key="13">
    <source>
        <dbReference type="EMBL" id="MBB5753021.1"/>
    </source>
</evidence>
<comment type="similarity">
    <text evidence="10">Belongs to the glycosyltransferase 28 family. MurG subfamily.</text>
</comment>
<keyword evidence="6 10" id="KW-0573">Peptidoglycan synthesis</keyword>
<evidence type="ECO:0000313" key="14">
    <source>
        <dbReference type="Proteomes" id="UP000523821"/>
    </source>
</evidence>
<evidence type="ECO:0000256" key="6">
    <source>
        <dbReference type="ARBA" id="ARBA00022984"/>
    </source>
</evidence>
<dbReference type="GO" id="GO:0008360">
    <property type="term" value="P:regulation of cell shape"/>
    <property type="evidence" value="ECO:0007669"/>
    <property type="project" value="UniProtKB-KW"/>
</dbReference>
<evidence type="ECO:0000256" key="2">
    <source>
        <dbReference type="ARBA" id="ARBA00022618"/>
    </source>
</evidence>
<dbReference type="Pfam" id="PF04101">
    <property type="entry name" value="Glyco_tran_28_C"/>
    <property type="match status" value="1"/>
</dbReference>
<feature type="domain" description="Glycosyltransferase family 28 N-terminal" evidence="11">
    <location>
        <begin position="6"/>
        <end position="142"/>
    </location>
</feature>
<evidence type="ECO:0000256" key="3">
    <source>
        <dbReference type="ARBA" id="ARBA00022676"/>
    </source>
</evidence>
<evidence type="ECO:0000256" key="9">
    <source>
        <dbReference type="ARBA" id="ARBA00023316"/>
    </source>
</evidence>
<dbReference type="PANTHER" id="PTHR21015:SF22">
    <property type="entry name" value="GLYCOSYLTRANSFERASE"/>
    <property type="match status" value="1"/>
</dbReference>
<dbReference type="GO" id="GO:0050511">
    <property type="term" value="F:undecaprenyldiphospho-muramoylpentapeptide beta-N-acetylglucosaminyltransferase activity"/>
    <property type="evidence" value="ECO:0007669"/>
    <property type="project" value="UniProtKB-UniRule"/>
</dbReference>
<keyword evidence="8 10" id="KW-0131">Cell cycle</keyword>
<evidence type="ECO:0000256" key="4">
    <source>
        <dbReference type="ARBA" id="ARBA00022679"/>
    </source>
</evidence>
<dbReference type="InterPro" id="IPR006009">
    <property type="entry name" value="GlcNAc_MurG"/>
</dbReference>
<dbReference type="InterPro" id="IPR007235">
    <property type="entry name" value="Glyco_trans_28_C"/>
</dbReference>
<dbReference type="Pfam" id="PF03033">
    <property type="entry name" value="Glyco_transf_28"/>
    <property type="match status" value="1"/>
</dbReference>
<proteinExistence type="inferred from homology"/>
<keyword evidence="14" id="KW-1185">Reference proteome</keyword>
<keyword evidence="9 10" id="KW-0961">Cell wall biogenesis/degradation</keyword>
<dbReference type="CDD" id="cd03785">
    <property type="entry name" value="GT28_MurG"/>
    <property type="match status" value="1"/>
</dbReference>
<dbReference type="GO" id="GO:0005975">
    <property type="term" value="P:carbohydrate metabolic process"/>
    <property type="evidence" value="ECO:0007669"/>
    <property type="project" value="InterPro"/>
</dbReference>
<name>A0A7W9L1V9_9HYPH</name>
<comment type="catalytic activity">
    <reaction evidence="10">
        <text>di-trans,octa-cis-undecaprenyl diphospho-N-acetyl-alpha-D-muramoyl-L-alanyl-D-glutamyl-meso-2,6-diaminopimeloyl-D-alanyl-D-alanine + UDP-N-acetyl-alpha-D-glucosamine = di-trans,octa-cis-undecaprenyl diphospho-[N-acetyl-alpha-D-glucosaminyl-(1-&gt;4)]-N-acetyl-alpha-D-muramoyl-L-alanyl-D-glutamyl-meso-2,6-diaminopimeloyl-D-alanyl-D-alanine + UDP + H(+)</text>
        <dbReference type="Rhea" id="RHEA:31227"/>
        <dbReference type="ChEBI" id="CHEBI:15378"/>
        <dbReference type="ChEBI" id="CHEBI:57705"/>
        <dbReference type="ChEBI" id="CHEBI:58223"/>
        <dbReference type="ChEBI" id="CHEBI:61387"/>
        <dbReference type="ChEBI" id="CHEBI:61388"/>
        <dbReference type="EC" id="2.4.1.227"/>
    </reaction>
</comment>
<reference evidence="13 14" key="1">
    <citation type="submission" date="2020-08" db="EMBL/GenBank/DDBJ databases">
        <title>Genomic Encyclopedia of Type Strains, Phase IV (KMG-IV): sequencing the most valuable type-strain genomes for metagenomic binning, comparative biology and taxonomic classification.</title>
        <authorList>
            <person name="Goeker M."/>
        </authorList>
    </citation>
    <scope>NUCLEOTIDE SEQUENCE [LARGE SCALE GENOMIC DNA]</scope>
    <source>
        <strain evidence="13 14">DSM 16268</strain>
    </source>
</reference>
<dbReference type="EC" id="2.4.1.227" evidence="10"/>
<evidence type="ECO:0000256" key="10">
    <source>
        <dbReference type="HAMAP-Rule" id="MF_00033"/>
    </source>
</evidence>
<comment type="caution">
    <text evidence="10">Lacks conserved residue(s) required for the propagation of feature annotation.</text>
</comment>
<feature type="binding site" evidence="10">
    <location>
        <begin position="13"/>
        <end position="15"/>
    </location>
    <ligand>
        <name>UDP-N-acetyl-alpha-D-glucosamine</name>
        <dbReference type="ChEBI" id="CHEBI:57705"/>
    </ligand>
</feature>
<dbReference type="Proteomes" id="UP000523821">
    <property type="component" value="Unassembled WGS sequence"/>
</dbReference>
<dbReference type="UniPathway" id="UPA00219"/>
<dbReference type="GO" id="GO:0071555">
    <property type="term" value="P:cell wall organization"/>
    <property type="evidence" value="ECO:0007669"/>
    <property type="project" value="UniProtKB-KW"/>
</dbReference>
<dbReference type="SUPFAM" id="SSF53756">
    <property type="entry name" value="UDP-Glycosyltransferase/glycogen phosphorylase"/>
    <property type="match status" value="1"/>
</dbReference>
<evidence type="ECO:0000259" key="12">
    <source>
        <dbReference type="Pfam" id="PF04101"/>
    </source>
</evidence>
<evidence type="ECO:0000256" key="1">
    <source>
        <dbReference type="ARBA" id="ARBA00022475"/>
    </source>
</evidence>
<organism evidence="13 14">
    <name type="scientific">Prosthecomicrobium pneumaticum</name>
    <dbReference type="NCBI Taxonomy" id="81895"/>
    <lineage>
        <taxon>Bacteria</taxon>
        <taxon>Pseudomonadati</taxon>
        <taxon>Pseudomonadota</taxon>
        <taxon>Alphaproteobacteria</taxon>
        <taxon>Hyphomicrobiales</taxon>
        <taxon>Kaistiaceae</taxon>
        <taxon>Prosthecomicrobium</taxon>
    </lineage>
</organism>
<keyword evidence="7 10" id="KW-0472">Membrane</keyword>
<dbReference type="RefSeq" id="WP_183855332.1">
    <property type="nucleotide sequence ID" value="NZ_JACHOO010000003.1"/>
</dbReference>
<dbReference type="HAMAP" id="MF_00033">
    <property type="entry name" value="MurG"/>
    <property type="match status" value="1"/>
</dbReference>
<gene>
    <name evidence="10" type="primary">murG</name>
    <name evidence="13" type="ORF">GGQ63_002075</name>
</gene>
<dbReference type="PANTHER" id="PTHR21015">
    <property type="entry name" value="UDP-N-ACETYLGLUCOSAMINE--N-ACETYLMURAMYL-(PENTAPEPTIDE) PYROPHOSPHORYL-UNDECAPRENOL N-ACETYLGLUCOSAMINE TRANSFERASE 1"/>
    <property type="match status" value="1"/>
</dbReference>
<dbReference type="GO" id="GO:0051301">
    <property type="term" value="P:cell division"/>
    <property type="evidence" value="ECO:0007669"/>
    <property type="project" value="UniProtKB-KW"/>
</dbReference>
<dbReference type="GO" id="GO:0009252">
    <property type="term" value="P:peptidoglycan biosynthetic process"/>
    <property type="evidence" value="ECO:0007669"/>
    <property type="project" value="UniProtKB-UniRule"/>
</dbReference>
<feature type="binding site" evidence="10">
    <location>
        <position position="124"/>
    </location>
    <ligand>
        <name>UDP-N-acetyl-alpha-D-glucosamine</name>
        <dbReference type="ChEBI" id="CHEBI:57705"/>
    </ligand>
</feature>
<accession>A0A7W9L1V9</accession>
<comment type="function">
    <text evidence="10">Cell wall formation. Catalyzes the transfer of a GlcNAc subunit on undecaprenyl-pyrophosphoryl-MurNAc-pentapeptide (lipid intermediate I) to form undecaprenyl-pyrophosphoryl-MurNAc-(pentapeptide)GlcNAc (lipid intermediate II).</text>
</comment>
<keyword evidence="5 10" id="KW-0133">Cell shape</keyword>
<keyword evidence="3 10" id="KW-0328">Glycosyltransferase</keyword>
<keyword evidence="1 10" id="KW-1003">Cell membrane</keyword>
<comment type="pathway">
    <text evidence="10">Cell wall biogenesis; peptidoglycan biosynthesis.</text>
</comment>
<keyword evidence="4 10" id="KW-0808">Transferase</keyword>
<feature type="binding site" evidence="10">
    <location>
        <position position="295"/>
    </location>
    <ligand>
        <name>UDP-N-acetyl-alpha-D-glucosamine</name>
        <dbReference type="ChEBI" id="CHEBI:57705"/>
    </ligand>
</feature>
<dbReference type="GO" id="GO:0005886">
    <property type="term" value="C:plasma membrane"/>
    <property type="evidence" value="ECO:0007669"/>
    <property type="project" value="UniProtKB-SubCell"/>
</dbReference>
<comment type="caution">
    <text evidence="13">The sequence shown here is derived from an EMBL/GenBank/DDBJ whole genome shotgun (WGS) entry which is preliminary data.</text>
</comment>
<evidence type="ECO:0000256" key="8">
    <source>
        <dbReference type="ARBA" id="ARBA00023306"/>
    </source>
</evidence>
<keyword evidence="2 10" id="KW-0132">Cell division</keyword>
<feature type="binding site" evidence="10">
    <location>
        <position position="194"/>
    </location>
    <ligand>
        <name>UDP-N-acetyl-alpha-D-glucosamine</name>
        <dbReference type="ChEBI" id="CHEBI:57705"/>
    </ligand>
</feature>
<dbReference type="NCBIfam" id="TIGR01133">
    <property type="entry name" value="murG"/>
    <property type="match status" value="1"/>
</dbReference>
<dbReference type="AlphaFoldDB" id="A0A7W9L1V9"/>
<evidence type="ECO:0000259" key="11">
    <source>
        <dbReference type="Pfam" id="PF03033"/>
    </source>
</evidence>
<comment type="subcellular location">
    <subcellularLocation>
        <location evidence="10">Cell membrane</location>
        <topology evidence="10">Peripheral membrane protein</topology>
        <orientation evidence="10">Cytoplasmic side</orientation>
    </subcellularLocation>
</comment>
<protein>
    <recommendedName>
        <fullName evidence="10">UDP-N-acetylglucosamine--N-acetylmuramyl-(pentapeptide) pyrophosphoryl-undecaprenol N-acetylglucosamine transferase</fullName>
        <ecNumber evidence="10">2.4.1.227</ecNumber>
    </recommendedName>
    <alternativeName>
        <fullName evidence="10">Undecaprenyl-PP-MurNAc-pentapeptide-UDPGlcNAc GlcNAc transferase</fullName>
    </alternativeName>
</protein>
<sequence length="373" mass="38869">MIRGRVVVSAGGTGGHLFPAEALAWVLVARGWEIHLATDHRAEMLGATFPAKETHIIRSATPSGRDPVAIAKALLALYGGYREAKALLAGLEPAVAVGFGGYPTVPPMLAAARSGVPTVIHDANAVLGRANRLLARGATAIATSFETVGHGEAYRAKTVMTGNPVRLAVRDAAEAPYPSTAPGEPLRLVVFGGSQGARFFSELLPAALGLLSAGERARLKLVQQCRPEDLEGVRKAYREQGVSAELGPFFRDLPRRIAGAHLVLSRSGAGTVAELAVIGRPAIMVPLPHAIDQDQRRNAEVLAAAGGGWLIDQAALTPERLASELRGHLADPAPLVRAAAAAKSIGRADAVDRLADLVEAVAQKRPFATGVSS</sequence>
<dbReference type="InterPro" id="IPR004276">
    <property type="entry name" value="GlycoTrans_28_N"/>
</dbReference>
<evidence type="ECO:0000256" key="7">
    <source>
        <dbReference type="ARBA" id="ARBA00023136"/>
    </source>
</evidence>
<evidence type="ECO:0000256" key="5">
    <source>
        <dbReference type="ARBA" id="ARBA00022960"/>
    </source>
</evidence>
<feature type="domain" description="Glycosyl transferase family 28 C-terminal" evidence="12">
    <location>
        <begin position="188"/>
        <end position="353"/>
    </location>
</feature>
<dbReference type="Gene3D" id="3.40.50.2000">
    <property type="entry name" value="Glycogen Phosphorylase B"/>
    <property type="match status" value="2"/>
</dbReference>